<reference evidence="3" key="2">
    <citation type="submission" date="2012-11" db="EMBL/GenBank/DDBJ databases">
        <authorList>
            <person name="Kuo A."/>
            <person name="Curtis B.A."/>
            <person name="Tanifuji G."/>
            <person name="Burki F."/>
            <person name="Gruber A."/>
            <person name="Irimia M."/>
            <person name="Maruyama S."/>
            <person name="Arias M.C."/>
            <person name="Ball S.G."/>
            <person name="Gile G.H."/>
            <person name="Hirakawa Y."/>
            <person name="Hopkins J.F."/>
            <person name="Rensing S.A."/>
            <person name="Schmutz J."/>
            <person name="Symeonidi A."/>
            <person name="Elias M."/>
            <person name="Eveleigh R.J."/>
            <person name="Herman E.K."/>
            <person name="Klute M.J."/>
            <person name="Nakayama T."/>
            <person name="Obornik M."/>
            <person name="Reyes-Prieto A."/>
            <person name="Armbrust E.V."/>
            <person name="Aves S.J."/>
            <person name="Beiko R.G."/>
            <person name="Coutinho P."/>
            <person name="Dacks J.B."/>
            <person name="Durnford D.G."/>
            <person name="Fast N.M."/>
            <person name="Green B.R."/>
            <person name="Grisdale C."/>
            <person name="Hempe F."/>
            <person name="Henrissat B."/>
            <person name="Hoppner M.P."/>
            <person name="Ishida K.-I."/>
            <person name="Kim E."/>
            <person name="Koreny L."/>
            <person name="Kroth P.G."/>
            <person name="Liu Y."/>
            <person name="Malik S.-B."/>
            <person name="Maier U.G."/>
            <person name="McRose D."/>
            <person name="Mock T."/>
            <person name="Neilson J.A."/>
            <person name="Onodera N.T."/>
            <person name="Poole A.M."/>
            <person name="Pritham E.J."/>
            <person name="Richards T.A."/>
            <person name="Rocap G."/>
            <person name="Roy S.W."/>
            <person name="Sarai C."/>
            <person name="Schaack S."/>
            <person name="Shirato S."/>
            <person name="Slamovits C.H."/>
            <person name="Spencer D.F."/>
            <person name="Suzuki S."/>
            <person name="Worden A.Z."/>
            <person name="Zauner S."/>
            <person name="Barry K."/>
            <person name="Bell C."/>
            <person name="Bharti A.K."/>
            <person name="Crow J.A."/>
            <person name="Grimwood J."/>
            <person name="Kramer R."/>
            <person name="Lindquist E."/>
            <person name="Lucas S."/>
            <person name="Salamov A."/>
            <person name="McFadden G.I."/>
            <person name="Lane C.E."/>
            <person name="Keeling P.J."/>
            <person name="Gray M.W."/>
            <person name="Grigoriev I.V."/>
            <person name="Archibald J.M."/>
        </authorList>
    </citation>
    <scope>NUCLEOTIDE SEQUENCE</scope>
    <source>
        <strain evidence="3">CCMP2712</strain>
    </source>
</reference>
<keyword evidence="3" id="KW-1185">Reference proteome</keyword>
<dbReference type="AlphaFoldDB" id="L1J354"/>
<dbReference type="EnsemblProtists" id="EKX42569">
    <property type="protein sequence ID" value="EKX42569"/>
    <property type="gene ID" value="GUITHDRAFT_111541"/>
</dbReference>
<dbReference type="EMBL" id="JH993016">
    <property type="protein sequence ID" value="EKX42569.1"/>
    <property type="molecule type" value="Genomic_DNA"/>
</dbReference>
<organism evidence="1">
    <name type="scientific">Guillardia theta (strain CCMP2712)</name>
    <name type="common">Cryptophyte</name>
    <dbReference type="NCBI Taxonomy" id="905079"/>
    <lineage>
        <taxon>Eukaryota</taxon>
        <taxon>Cryptophyceae</taxon>
        <taxon>Pyrenomonadales</taxon>
        <taxon>Geminigeraceae</taxon>
        <taxon>Guillardia</taxon>
    </lineage>
</organism>
<dbReference type="GeneID" id="17299124"/>
<reference evidence="2" key="3">
    <citation type="submission" date="2016-03" db="UniProtKB">
        <authorList>
            <consortium name="EnsemblProtists"/>
        </authorList>
    </citation>
    <scope>IDENTIFICATION</scope>
</reference>
<evidence type="ECO:0000313" key="3">
    <source>
        <dbReference type="Proteomes" id="UP000011087"/>
    </source>
</evidence>
<dbReference type="RefSeq" id="XP_005829549.1">
    <property type="nucleotide sequence ID" value="XM_005829492.1"/>
</dbReference>
<reference evidence="1 3" key="1">
    <citation type="journal article" date="2012" name="Nature">
        <title>Algal genomes reveal evolutionary mosaicism and the fate of nucleomorphs.</title>
        <authorList>
            <consortium name="DOE Joint Genome Institute"/>
            <person name="Curtis B.A."/>
            <person name="Tanifuji G."/>
            <person name="Burki F."/>
            <person name="Gruber A."/>
            <person name="Irimia M."/>
            <person name="Maruyama S."/>
            <person name="Arias M.C."/>
            <person name="Ball S.G."/>
            <person name="Gile G.H."/>
            <person name="Hirakawa Y."/>
            <person name="Hopkins J.F."/>
            <person name="Kuo A."/>
            <person name="Rensing S.A."/>
            <person name="Schmutz J."/>
            <person name="Symeonidi A."/>
            <person name="Elias M."/>
            <person name="Eveleigh R.J."/>
            <person name="Herman E.K."/>
            <person name="Klute M.J."/>
            <person name="Nakayama T."/>
            <person name="Obornik M."/>
            <person name="Reyes-Prieto A."/>
            <person name="Armbrust E.V."/>
            <person name="Aves S.J."/>
            <person name="Beiko R.G."/>
            <person name="Coutinho P."/>
            <person name="Dacks J.B."/>
            <person name="Durnford D.G."/>
            <person name="Fast N.M."/>
            <person name="Green B.R."/>
            <person name="Grisdale C.J."/>
            <person name="Hempel F."/>
            <person name="Henrissat B."/>
            <person name="Hoppner M.P."/>
            <person name="Ishida K."/>
            <person name="Kim E."/>
            <person name="Koreny L."/>
            <person name="Kroth P.G."/>
            <person name="Liu Y."/>
            <person name="Malik S.B."/>
            <person name="Maier U.G."/>
            <person name="McRose D."/>
            <person name="Mock T."/>
            <person name="Neilson J.A."/>
            <person name="Onodera N.T."/>
            <person name="Poole A.M."/>
            <person name="Pritham E.J."/>
            <person name="Richards T.A."/>
            <person name="Rocap G."/>
            <person name="Roy S.W."/>
            <person name="Sarai C."/>
            <person name="Schaack S."/>
            <person name="Shirato S."/>
            <person name="Slamovits C.H."/>
            <person name="Spencer D.F."/>
            <person name="Suzuki S."/>
            <person name="Worden A.Z."/>
            <person name="Zauner S."/>
            <person name="Barry K."/>
            <person name="Bell C."/>
            <person name="Bharti A.K."/>
            <person name="Crow J.A."/>
            <person name="Grimwood J."/>
            <person name="Kramer R."/>
            <person name="Lindquist E."/>
            <person name="Lucas S."/>
            <person name="Salamov A."/>
            <person name="McFadden G.I."/>
            <person name="Lane C.E."/>
            <person name="Keeling P.J."/>
            <person name="Gray M.W."/>
            <person name="Grigoriev I.V."/>
            <person name="Archibald J.M."/>
        </authorList>
    </citation>
    <scope>NUCLEOTIDE SEQUENCE</scope>
    <source>
        <strain evidence="1 3">CCMP2712</strain>
    </source>
</reference>
<proteinExistence type="predicted"/>
<gene>
    <name evidence="1" type="ORF">GUITHDRAFT_111541</name>
</gene>
<protein>
    <submittedName>
        <fullName evidence="1 2">Uncharacterized protein</fullName>
    </submittedName>
</protein>
<dbReference type="HOGENOM" id="CLU_624782_0_0_1"/>
<sequence>MDKNVSKATTECANKIMEWVKQGGIPRQSSSRSCGKRASAWNETKHVKSARGQTLLGIGMQHLASCKDTCHGACQRILTMLGRNSSIDGKQEIHFTRIQDLFQHLGATANVCGCLLFTKEAVTSIMNIRIGKKVSKIAAFVTNANFDSGGGDGYAGCHVKVLIDIARCKDLSMTLSSLTHEELLNSVFFVQLHGAYVDLQQNEDIVLSTRSNTVCIIALDKSNAIHHRRNKSKTPPADPQETNKHLCDLLGSGCRARVCERIQIHDLRFLLEDGSERQMNDIKCLHEVREFLVLSCASCLRAVFPNHDGSTFCQHCPFPDADKNQKVFTHTWCGAFVDFSSGSVRTTAVMHDKAINQMFGNISAEDVFYETENVEEMDGRVLSLAVLSCCLSLTARTEDEAPTILVTLDLRESTDPNGVLIDSMCEIVEIKEMGGGRID</sequence>
<name>L1J354_GUITC</name>
<evidence type="ECO:0000313" key="1">
    <source>
        <dbReference type="EMBL" id="EKX42569.1"/>
    </source>
</evidence>
<dbReference type="PaxDb" id="55529-EKX42569"/>
<dbReference type="KEGG" id="gtt:GUITHDRAFT_111541"/>
<accession>L1J354</accession>
<evidence type="ECO:0000313" key="2">
    <source>
        <dbReference type="EnsemblProtists" id="EKX42569"/>
    </source>
</evidence>
<dbReference type="Proteomes" id="UP000011087">
    <property type="component" value="Unassembled WGS sequence"/>
</dbReference>